<dbReference type="EMBL" id="UINC01231939">
    <property type="protein sequence ID" value="SVE64692.1"/>
    <property type="molecule type" value="Genomic_DNA"/>
</dbReference>
<proteinExistence type="predicted"/>
<sequence length="81" mass="9322">MFDSSSTPSPPSKRRRLPKPVWAGWNDDKLLDVRICDLAVSIKGTPLERRIVEVNQELAERGINFRAHFWLADDWFTPDGV</sequence>
<gene>
    <name evidence="1" type="ORF">METZ01_LOCUS517546</name>
</gene>
<accession>A0A383F684</accession>
<feature type="non-terminal residue" evidence="1">
    <location>
        <position position="81"/>
    </location>
</feature>
<dbReference type="AlphaFoldDB" id="A0A383F684"/>
<protein>
    <submittedName>
        <fullName evidence="1">Uncharacterized protein</fullName>
    </submittedName>
</protein>
<name>A0A383F684_9ZZZZ</name>
<evidence type="ECO:0000313" key="1">
    <source>
        <dbReference type="EMBL" id="SVE64692.1"/>
    </source>
</evidence>
<reference evidence="1" key="1">
    <citation type="submission" date="2018-05" db="EMBL/GenBank/DDBJ databases">
        <authorList>
            <person name="Lanie J.A."/>
            <person name="Ng W.-L."/>
            <person name="Kazmierczak K.M."/>
            <person name="Andrzejewski T.M."/>
            <person name="Davidsen T.M."/>
            <person name="Wayne K.J."/>
            <person name="Tettelin H."/>
            <person name="Glass J.I."/>
            <person name="Rusch D."/>
            <person name="Podicherti R."/>
            <person name="Tsui H.-C.T."/>
            <person name="Winkler M.E."/>
        </authorList>
    </citation>
    <scope>NUCLEOTIDE SEQUENCE</scope>
</reference>
<organism evidence="1">
    <name type="scientific">marine metagenome</name>
    <dbReference type="NCBI Taxonomy" id="408172"/>
    <lineage>
        <taxon>unclassified sequences</taxon>
        <taxon>metagenomes</taxon>
        <taxon>ecological metagenomes</taxon>
    </lineage>
</organism>